<evidence type="ECO:0000256" key="11">
    <source>
        <dbReference type="ARBA" id="ARBA00036904"/>
    </source>
</evidence>
<dbReference type="Proteomes" id="UP000001227">
    <property type="component" value="Chromosome"/>
</dbReference>
<evidence type="ECO:0000256" key="4">
    <source>
        <dbReference type="ARBA" id="ARBA00022705"/>
    </source>
</evidence>
<comment type="cofactor">
    <cofactor evidence="1">
        <name>Mg(2+)</name>
        <dbReference type="ChEBI" id="CHEBI:18420"/>
    </cofactor>
</comment>
<evidence type="ECO:0000256" key="2">
    <source>
        <dbReference type="ARBA" id="ARBA00005582"/>
    </source>
</evidence>
<dbReference type="Gene3D" id="3.90.79.10">
    <property type="entry name" value="Nucleoside Triphosphate Pyrophosphohydrolase"/>
    <property type="match status" value="1"/>
</dbReference>
<sequence>MVKIYQTIPCNFDSSIQVVSCFVHFSKSFILLERASNEADPGAWGIPGGKMEEQESPFQAMKRELFEETSLEANMSLRMLGSLFFRRPAIDYTLQVFELQLKEPPKIYLSEEHSSYEWVTPLQMKEFKLIPGTIQVYRYFYQNVRSL</sequence>
<evidence type="ECO:0000256" key="15">
    <source>
        <dbReference type="ARBA" id="ARBA00041979"/>
    </source>
</evidence>
<dbReference type="GO" id="GO:0046872">
    <property type="term" value="F:metal ion binding"/>
    <property type="evidence" value="ECO:0007669"/>
    <property type="project" value="UniProtKB-KW"/>
</dbReference>
<evidence type="ECO:0000256" key="8">
    <source>
        <dbReference type="ARBA" id="ARBA00022842"/>
    </source>
</evidence>
<gene>
    <name evidence="18" type="ordered locus">Aasi_0292</name>
</gene>
<dbReference type="GO" id="GO:0035539">
    <property type="term" value="F:8-oxo-7,8-dihydrodeoxyguanosine triphosphate pyrophosphatase activity"/>
    <property type="evidence" value="ECO:0007669"/>
    <property type="project" value="UniProtKB-EC"/>
</dbReference>
<keyword evidence="4" id="KW-0235">DNA replication</keyword>
<dbReference type="GO" id="GO:0044715">
    <property type="term" value="F:8-oxo-dGDP phosphatase activity"/>
    <property type="evidence" value="ECO:0007669"/>
    <property type="project" value="TreeGrafter"/>
</dbReference>
<dbReference type="GO" id="GO:0006281">
    <property type="term" value="P:DNA repair"/>
    <property type="evidence" value="ECO:0007669"/>
    <property type="project" value="UniProtKB-KW"/>
</dbReference>
<dbReference type="CDD" id="cd02883">
    <property type="entry name" value="NUDIX_Hydrolase"/>
    <property type="match status" value="1"/>
</dbReference>
<proteinExistence type="inferred from homology"/>
<dbReference type="EMBL" id="CP001102">
    <property type="protein sequence ID" value="ACE05730.1"/>
    <property type="molecule type" value="Genomic_DNA"/>
</dbReference>
<evidence type="ECO:0000256" key="6">
    <source>
        <dbReference type="ARBA" id="ARBA00022763"/>
    </source>
</evidence>
<keyword evidence="8" id="KW-0460">Magnesium</keyword>
<keyword evidence="3" id="KW-0515">Mutator protein</keyword>
<evidence type="ECO:0000313" key="18">
    <source>
        <dbReference type="EMBL" id="ACE05730.1"/>
    </source>
</evidence>
<dbReference type="GO" id="GO:0006260">
    <property type="term" value="P:DNA replication"/>
    <property type="evidence" value="ECO:0007669"/>
    <property type="project" value="UniProtKB-KW"/>
</dbReference>
<dbReference type="HOGENOM" id="CLU_037162_19_3_10"/>
<evidence type="ECO:0000256" key="13">
    <source>
        <dbReference type="ARBA" id="ARBA00040794"/>
    </source>
</evidence>
<dbReference type="KEGG" id="aas:Aasi_0292"/>
<accession>B3ER78</accession>
<evidence type="ECO:0000256" key="12">
    <source>
        <dbReference type="ARBA" id="ARBA00038905"/>
    </source>
</evidence>
<comment type="catalytic activity">
    <reaction evidence="11">
        <text>8-oxo-GTP + H2O = 8-oxo-GMP + diphosphate + H(+)</text>
        <dbReference type="Rhea" id="RHEA:67616"/>
        <dbReference type="ChEBI" id="CHEBI:15377"/>
        <dbReference type="ChEBI" id="CHEBI:15378"/>
        <dbReference type="ChEBI" id="CHEBI:33019"/>
        <dbReference type="ChEBI" id="CHEBI:143553"/>
        <dbReference type="ChEBI" id="CHEBI:145694"/>
    </reaction>
</comment>
<evidence type="ECO:0000259" key="17">
    <source>
        <dbReference type="PROSITE" id="PS51462"/>
    </source>
</evidence>
<organism evidence="18 19">
    <name type="scientific">Amoebophilus asiaticus (strain 5a2)</name>
    <dbReference type="NCBI Taxonomy" id="452471"/>
    <lineage>
        <taxon>Bacteria</taxon>
        <taxon>Pseudomonadati</taxon>
        <taxon>Bacteroidota</taxon>
        <taxon>Cytophagia</taxon>
        <taxon>Cytophagales</taxon>
        <taxon>Amoebophilaceae</taxon>
        <taxon>Candidatus Amoebophilus</taxon>
    </lineage>
</organism>
<evidence type="ECO:0000256" key="14">
    <source>
        <dbReference type="ARBA" id="ARBA00041592"/>
    </source>
</evidence>
<evidence type="ECO:0000256" key="16">
    <source>
        <dbReference type="ARBA" id="ARBA00042798"/>
    </source>
</evidence>
<name>B3ER78_AMOA5</name>
<evidence type="ECO:0000313" key="19">
    <source>
        <dbReference type="Proteomes" id="UP000001227"/>
    </source>
</evidence>
<evidence type="ECO:0000256" key="3">
    <source>
        <dbReference type="ARBA" id="ARBA00022457"/>
    </source>
</evidence>
<dbReference type="PROSITE" id="PS51462">
    <property type="entry name" value="NUDIX"/>
    <property type="match status" value="1"/>
</dbReference>
<dbReference type="InterPro" id="IPR047127">
    <property type="entry name" value="MutT-like"/>
</dbReference>
<keyword evidence="5" id="KW-0479">Metal-binding</keyword>
<dbReference type="PANTHER" id="PTHR47707">
    <property type="entry name" value="8-OXO-DGTP DIPHOSPHATASE"/>
    <property type="match status" value="1"/>
</dbReference>
<keyword evidence="9" id="KW-0234">DNA repair</keyword>
<evidence type="ECO:0000256" key="9">
    <source>
        <dbReference type="ARBA" id="ARBA00023204"/>
    </source>
</evidence>
<comment type="similarity">
    <text evidence="2">Belongs to the Nudix hydrolase family.</text>
</comment>
<evidence type="ECO:0000256" key="10">
    <source>
        <dbReference type="ARBA" id="ARBA00035861"/>
    </source>
</evidence>
<feature type="domain" description="Nudix hydrolase" evidence="17">
    <location>
        <begin position="14"/>
        <end position="142"/>
    </location>
</feature>
<dbReference type="AlphaFoldDB" id="B3ER78"/>
<dbReference type="eggNOG" id="COG1051">
    <property type="taxonomic scope" value="Bacteria"/>
</dbReference>
<keyword evidence="6" id="KW-0227">DNA damage</keyword>
<dbReference type="InterPro" id="IPR000086">
    <property type="entry name" value="NUDIX_hydrolase_dom"/>
</dbReference>
<dbReference type="OrthoDB" id="9810648at2"/>
<dbReference type="SUPFAM" id="SSF55811">
    <property type="entry name" value="Nudix"/>
    <property type="match status" value="1"/>
</dbReference>
<dbReference type="GO" id="GO:0044716">
    <property type="term" value="F:8-oxo-GDP phosphatase activity"/>
    <property type="evidence" value="ECO:0007669"/>
    <property type="project" value="TreeGrafter"/>
</dbReference>
<evidence type="ECO:0000256" key="5">
    <source>
        <dbReference type="ARBA" id="ARBA00022723"/>
    </source>
</evidence>
<dbReference type="Pfam" id="PF00293">
    <property type="entry name" value="NUDIX"/>
    <property type="match status" value="1"/>
</dbReference>
<comment type="catalytic activity">
    <reaction evidence="10">
        <text>8-oxo-dGTP + H2O = 8-oxo-dGMP + diphosphate + H(+)</text>
        <dbReference type="Rhea" id="RHEA:31575"/>
        <dbReference type="ChEBI" id="CHEBI:15377"/>
        <dbReference type="ChEBI" id="CHEBI:15378"/>
        <dbReference type="ChEBI" id="CHEBI:33019"/>
        <dbReference type="ChEBI" id="CHEBI:63224"/>
        <dbReference type="ChEBI" id="CHEBI:77896"/>
        <dbReference type="EC" id="3.6.1.55"/>
    </reaction>
</comment>
<dbReference type="STRING" id="452471.Aasi_0292"/>
<dbReference type="PANTHER" id="PTHR47707:SF1">
    <property type="entry name" value="NUDIX HYDROLASE FAMILY PROTEIN"/>
    <property type="match status" value="1"/>
</dbReference>
<dbReference type="GO" id="GO:0008413">
    <property type="term" value="F:8-oxo-7,8-dihydroguanosine triphosphate pyrophosphatase activity"/>
    <property type="evidence" value="ECO:0007669"/>
    <property type="project" value="TreeGrafter"/>
</dbReference>
<keyword evidence="19" id="KW-1185">Reference proteome</keyword>
<keyword evidence="7" id="KW-0378">Hydrolase</keyword>
<dbReference type="EC" id="3.6.1.55" evidence="12"/>
<dbReference type="InterPro" id="IPR015797">
    <property type="entry name" value="NUDIX_hydrolase-like_dom_sf"/>
</dbReference>
<dbReference type="RefSeq" id="WP_012472493.1">
    <property type="nucleotide sequence ID" value="NC_010830.1"/>
</dbReference>
<evidence type="ECO:0000256" key="7">
    <source>
        <dbReference type="ARBA" id="ARBA00022801"/>
    </source>
</evidence>
<evidence type="ECO:0000256" key="1">
    <source>
        <dbReference type="ARBA" id="ARBA00001946"/>
    </source>
</evidence>
<reference evidence="18 19" key="1">
    <citation type="journal article" date="2010" name="J. Bacteriol.">
        <title>The genome of the amoeba symbiont 'Candidatus Amoebophilus asiaticus' reveals common mechanisms for host cell interaction among amoeba-associated bacteria.</title>
        <authorList>
            <person name="Schmitz-Esser S."/>
            <person name="Tischler P."/>
            <person name="Arnold R."/>
            <person name="Montanaro J."/>
            <person name="Wagner M."/>
            <person name="Rattei T."/>
            <person name="Horn M."/>
        </authorList>
    </citation>
    <scope>NUCLEOTIDE SEQUENCE [LARGE SCALE GENOMIC DNA]</scope>
    <source>
        <strain evidence="18 19">5a2</strain>
    </source>
</reference>
<protein>
    <recommendedName>
        <fullName evidence="13">8-oxo-dGTP diphosphatase</fullName>
        <ecNumber evidence="12">3.6.1.55</ecNumber>
    </recommendedName>
    <alternativeName>
        <fullName evidence="16">7,8-dihydro-8-oxoguanine-triphosphatase</fullName>
    </alternativeName>
    <alternativeName>
        <fullName evidence="15">Mutator protein MutT</fullName>
    </alternativeName>
    <alternativeName>
        <fullName evidence="14">dGTP pyrophosphohydrolase</fullName>
    </alternativeName>
</protein>